<evidence type="ECO:0000256" key="4">
    <source>
        <dbReference type="ARBA" id="ARBA00022989"/>
    </source>
</evidence>
<feature type="transmembrane region" description="Helical" evidence="6">
    <location>
        <begin position="185"/>
        <end position="214"/>
    </location>
</feature>
<dbReference type="InterPro" id="IPR005899">
    <property type="entry name" value="Na_pump_deCOase"/>
</dbReference>
<keyword evidence="2" id="KW-1003">Cell membrane</keyword>
<organism evidence="7">
    <name type="scientific">Desulfatirhabdium butyrativorans</name>
    <dbReference type="NCBI Taxonomy" id="340467"/>
    <lineage>
        <taxon>Bacteria</taxon>
        <taxon>Pseudomonadati</taxon>
        <taxon>Thermodesulfobacteriota</taxon>
        <taxon>Desulfobacteria</taxon>
        <taxon>Desulfobacterales</taxon>
        <taxon>Desulfatirhabdiaceae</taxon>
        <taxon>Desulfatirhabdium</taxon>
    </lineage>
</organism>
<accession>A0A7C4MLY1</accession>
<evidence type="ECO:0000313" key="7">
    <source>
        <dbReference type="EMBL" id="HGU32023.1"/>
    </source>
</evidence>
<proteinExistence type="predicted"/>
<protein>
    <submittedName>
        <fullName evidence="7">Uncharacterized protein</fullName>
    </submittedName>
</protein>
<dbReference type="EMBL" id="DSUH01000089">
    <property type="protein sequence ID" value="HGU32023.1"/>
    <property type="molecule type" value="Genomic_DNA"/>
</dbReference>
<comment type="subcellular location">
    <subcellularLocation>
        <location evidence="1">Cell membrane</location>
    </subcellularLocation>
</comment>
<gene>
    <name evidence="7" type="ORF">ENS29_04105</name>
</gene>
<evidence type="ECO:0000256" key="1">
    <source>
        <dbReference type="ARBA" id="ARBA00004236"/>
    </source>
</evidence>
<dbReference type="NCBIfam" id="NF041766">
    <property type="entry name" value="choice_anch_U"/>
    <property type="match status" value="1"/>
</dbReference>
<dbReference type="GO" id="GO:0005886">
    <property type="term" value="C:plasma membrane"/>
    <property type="evidence" value="ECO:0007669"/>
    <property type="project" value="UniProtKB-SubCell"/>
</dbReference>
<reference evidence="7" key="1">
    <citation type="journal article" date="2020" name="mSystems">
        <title>Genome- and Community-Level Interaction Insights into Carbon Utilization and Element Cycling Functions of Hydrothermarchaeota in Hydrothermal Sediment.</title>
        <authorList>
            <person name="Zhou Z."/>
            <person name="Liu Y."/>
            <person name="Xu W."/>
            <person name="Pan J."/>
            <person name="Luo Z.H."/>
            <person name="Li M."/>
        </authorList>
    </citation>
    <scope>NUCLEOTIDE SEQUENCE [LARGE SCALE GENOMIC DNA]</scope>
    <source>
        <strain evidence="7">SpSt-477</strain>
    </source>
</reference>
<dbReference type="Pfam" id="PF04277">
    <property type="entry name" value="OAD_gamma"/>
    <property type="match status" value="1"/>
</dbReference>
<evidence type="ECO:0000256" key="2">
    <source>
        <dbReference type="ARBA" id="ARBA00022475"/>
    </source>
</evidence>
<name>A0A7C4MLY1_9BACT</name>
<dbReference type="GO" id="GO:0036376">
    <property type="term" value="P:sodium ion export across plasma membrane"/>
    <property type="evidence" value="ECO:0007669"/>
    <property type="project" value="InterPro"/>
</dbReference>
<keyword evidence="3 6" id="KW-0812">Transmembrane</keyword>
<comment type="caution">
    <text evidence="7">The sequence shown here is derived from an EMBL/GenBank/DDBJ whole genome shotgun (WGS) entry which is preliminary data.</text>
</comment>
<dbReference type="GO" id="GO:0015081">
    <property type="term" value="F:sodium ion transmembrane transporter activity"/>
    <property type="evidence" value="ECO:0007669"/>
    <property type="project" value="InterPro"/>
</dbReference>
<keyword evidence="5 6" id="KW-0472">Membrane</keyword>
<evidence type="ECO:0000256" key="5">
    <source>
        <dbReference type="ARBA" id="ARBA00023136"/>
    </source>
</evidence>
<dbReference type="InterPro" id="IPR053784">
    <property type="entry name" value="Choice_anch_U_dom"/>
</dbReference>
<sequence>MNQRCMNRSFLAAVLMVWLIGWWTGFGWAAFGDDIEKPQPKFVREGSAVIATLLPRAKSTSVQIRFDADRALPFEVIGVDFEAIRTSDLDIKEFKSAFFQVDIKDVAPGGQVVLNITSDFFTSSTQYWVYRPDGSVKWSDSGIAAKKVAEKVYAFAVPIQDGGPFDADGKADGSIRFVGGPKDGFWSYALGTLVIRFFGVFMVLSILMIGMMIVGRLFVHFEKSGATVAPKAAQAPAKKASSVPKAELGDEAAVAAIATAIHLSREGKADEGEAIAAAVAVALYLEANAGASVRGIDAGGRNDWAIVGRHLLQEGRLQAFTRPIHS</sequence>
<evidence type="ECO:0000256" key="3">
    <source>
        <dbReference type="ARBA" id="ARBA00022692"/>
    </source>
</evidence>
<keyword evidence="4 6" id="KW-1133">Transmembrane helix</keyword>
<evidence type="ECO:0000256" key="6">
    <source>
        <dbReference type="SAM" id="Phobius"/>
    </source>
</evidence>
<dbReference type="AlphaFoldDB" id="A0A7C4MLY1"/>